<evidence type="ECO:0008006" key="4">
    <source>
        <dbReference type="Google" id="ProtNLM"/>
    </source>
</evidence>
<feature type="region of interest" description="Disordered" evidence="1">
    <location>
        <begin position="48"/>
        <end position="69"/>
    </location>
</feature>
<reference evidence="2 3" key="1">
    <citation type="journal article" date="2019" name="Int. J. Syst. Evol. Microbiol.">
        <title>The Global Catalogue of Microorganisms (GCM) 10K type strain sequencing project: providing services to taxonomists for standard genome sequencing and annotation.</title>
        <authorList>
            <consortium name="The Broad Institute Genomics Platform"/>
            <consortium name="The Broad Institute Genome Sequencing Center for Infectious Disease"/>
            <person name="Wu L."/>
            <person name="Ma J."/>
        </authorList>
    </citation>
    <scope>NUCLEOTIDE SEQUENCE [LARGE SCALE GENOMIC DNA]</scope>
    <source>
        <strain evidence="2 3">CGMCC 1.12121</strain>
    </source>
</reference>
<organism evidence="2 3">
    <name type="scientific">Halobellus rarus</name>
    <dbReference type="NCBI Taxonomy" id="1126237"/>
    <lineage>
        <taxon>Archaea</taxon>
        <taxon>Methanobacteriati</taxon>
        <taxon>Methanobacteriota</taxon>
        <taxon>Stenosarchaea group</taxon>
        <taxon>Halobacteria</taxon>
        <taxon>Halobacteriales</taxon>
        <taxon>Haloferacaceae</taxon>
        <taxon>Halobellus</taxon>
    </lineage>
</organism>
<gene>
    <name evidence="2" type="ORF">ACFSBX_14520</name>
</gene>
<dbReference type="RefSeq" id="WP_256423039.1">
    <property type="nucleotide sequence ID" value="NZ_JANHDI010000019.1"/>
</dbReference>
<name>A0ABD6CQX5_9EURY</name>
<sequence length="69" mass="7559">MTLERRADADGNLRICTVECPLCGEPISDHASLSLHIRRTCPARERFAEPGALRDGGPERVATDGGERR</sequence>
<dbReference type="Proteomes" id="UP001597085">
    <property type="component" value="Unassembled WGS sequence"/>
</dbReference>
<accession>A0ABD6CQX5</accession>
<keyword evidence="3" id="KW-1185">Reference proteome</keyword>
<comment type="caution">
    <text evidence="2">The sequence shown here is derived from an EMBL/GenBank/DDBJ whole genome shotgun (WGS) entry which is preliminary data.</text>
</comment>
<feature type="compositionally biased region" description="Basic and acidic residues" evidence="1">
    <location>
        <begin position="56"/>
        <end position="69"/>
    </location>
</feature>
<protein>
    <recommendedName>
        <fullName evidence="4">C2H2-type domain-containing protein</fullName>
    </recommendedName>
</protein>
<proteinExistence type="predicted"/>
<evidence type="ECO:0000256" key="1">
    <source>
        <dbReference type="SAM" id="MobiDB-lite"/>
    </source>
</evidence>
<dbReference type="AlphaFoldDB" id="A0ABD6CQX5"/>
<dbReference type="EMBL" id="JBHUDK010000013">
    <property type="protein sequence ID" value="MFD1600175.1"/>
    <property type="molecule type" value="Genomic_DNA"/>
</dbReference>
<evidence type="ECO:0000313" key="3">
    <source>
        <dbReference type="Proteomes" id="UP001597085"/>
    </source>
</evidence>
<evidence type="ECO:0000313" key="2">
    <source>
        <dbReference type="EMBL" id="MFD1600175.1"/>
    </source>
</evidence>